<dbReference type="AlphaFoldDB" id="A0A2P2PGK7"/>
<reference evidence="1" key="1">
    <citation type="submission" date="2018-02" db="EMBL/GenBank/DDBJ databases">
        <title>Rhizophora mucronata_Transcriptome.</title>
        <authorList>
            <person name="Meera S.P."/>
            <person name="Sreeshan A."/>
            <person name="Augustine A."/>
        </authorList>
    </citation>
    <scope>NUCLEOTIDE SEQUENCE</scope>
    <source>
        <tissue evidence="1">Leaf</tissue>
    </source>
</reference>
<protein>
    <submittedName>
        <fullName evidence="1">Uncharacterized protein</fullName>
    </submittedName>
</protein>
<accession>A0A2P2PGK7</accession>
<proteinExistence type="predicted"/>
<evidence type="ECO:0000313" key="1">
    <source>
        <dbReference type="EMBL" id="MBX53865.1"/>
    </source>
</evidence>
<dbReference type="EMBL" id="GGEC01073381">
    <property type="protein sequence ID" value="MBX53865.1"/>
    <property type="molecule type" value="Transcribed_RNA"/>
</dbReference>
<organism evidence="1">
    <name type="scientific">Rhizophora mucronata</name>
    <name type="common">Asiatic mangrove</name>
    <dbReference type="NCBI Taxonomy" id="61149"/>
    <lineage>
        <taxon>Eukaryota</taxon>
        <taxon>Viridiplantae</taxon>
        <taxon>Streptophyta</taxon>
        <taxon>Embryophyta</taxon>
        <taxon>Tracheophyta</taxon>
        <taxon>Spermatophyta</taxon>
        <taxon>Magnoliopsida</taxon>
        <taxon>eudicotyledons</taxon>
        <taxon>Gunneridae</taxon>
        <taxon>Pentapetalae</taxon>
        <taxon>rosids</taxon>
        <taxon>fabids</taxon>
        <taxon>Malpighiales</taxon>
        <taxon>Rhizophoraceae</taxon>
        <taxon>Rhizophora</taxon>
    </lineage>
</organism>
<sequence>MANKCGYDPFTFKSLGHSTLLKMSKMV</sequence>
<name>A0A2P2PGK7_RHIMU</name>